<feature type="domain" description="Intradiol ring-cleavage dioxygenases" evidence="3">
    <location>
        <begin position="140"/>
        <end position="227"/>
    </location>
</feature>
<gene>
    <name evidence="4" type="ORF">EJ104_03970</name>
</gene>
<dbReference type="InterPro" id="IPR015889">
    <property type="entry name" value="Intradiol_dOase_core"/>
</dbReference>
<dbReference type="AlphaFoldDB" id="A0A431W0G9"/>
<reference evidence="4 5" key="1">
    <citation type="submission" date="2018-12" db="EMBL/GenBank/DDBJ databases">
        <title>Deinococcus radiophilus ATCC 27603 genome sequencing and assembly.</title>
        <authorList>
            <person name="Maclea K.S."/>
            <person name="Maynard C.R."/>
        </authorList>
    </citation>
    <scope>NUCLEOTIDE SEQUENCE [LARGE SCALE GENOMIC DNA]</scope>
    <source>
        <strain evidence="4 5">ATCC 27603</strain>
    </source>
</reference>
<keyword evidence="2" id="KW-1133">Transmembrane helix</keyword>
<dbReference type="GO" id="GO:0016702">
    <property type="term" value="F:oxidoreductase activity, acting on single donors with incorporation of molecular oxygen, incorporation of two atoms of oxygen"/>
    <property type="evidence" value="ECO:0007669"/>
    <property type="project" value="InterPro"/>
</dbReference>
<accession>A0A431W0G9</accession>
<dbReference type="RefSeq" id="WP_126351465.1">
    <property type="nucleotide sequence ID" value="NZ_RXPE01000005.1"/>
</dbReference>
<protein>
    <submittedName>
        <fullName evidence="4">Intradiol ring-cleavage dioxygenase</fullName>
    </submittedName>
</protein>
<evidence type="ECO:0000259" key="3">
    <source>
        <dbReference type="Pfam" id="PF00775"/>
    </source>
</evidence>
<organism evidence="4 5">
    <name type="scientific">Deinococcus radiophilus</name>
    <dbReference type="NCBI Taxonomy" id="32062"/>
    <lineage>
        <taxon>Bacteria</taxon>
        <taxon>Thermotogati</taxon>
        <taxon>Deinococcota</taxon>
        <taxon>Deinococci</taxon>
        <taxon>Deinococcales</taxon>
        <taxon>Deinococcaceae</taxon>
        <taxon>Deinococcus</taxon>
    </lineage>
</organism>
<keyword evidence="2" id="KW-0472">Membrane</keyword>
<dbReference type="OrthoDB" id="9805815at2"/>
<dbReference type="PROSITE" id="PS51318">
    <property type="entry name" value="TAT"/>
    <property type="match status" value="1"/>
</dbReference>
<keyword evidence="4" id="KW-0560">Oxidoreductase</keyword>
<dbReference type="PANTHER" id="PTHR34315">
    <property type="match status" value="1"/>
</dbReference>
<feature type="compositionally biased region" description="Polar residues" evidence="1">
    <location>
        <begin position="100"/>
        <end position="116"/>
    </location>
</feature>
<sequence length="322" mass="33122">MTDKELLLVTPEDHDDHDHAPDDFTHLGLGVDAGMMTRSVMDRRRVLSLGALGVGALLGAATLGRGALAGGGGPPLPPAGGPPPGGIGGGPGGGQGDADTVTSVNGECTTLPTETQGPYPADGSQASGQTVNILENSGIVRRDLTRSIDGGAAVDGVPLTLTMTLVNVATNCAPLSGYVIYVWHCTPDGEYSLYSQAIVDEDFLRGAQVTDGSGQVTFQTVFPGCYAGRWPHIHFEIYPNLATAAQGNVNQNVALVSQIAMPEDVSRAVYADGRYSGSVANLNRITLASDNVFSDGVQAQMPRVSGSLSTGYTASITVGIQP</sequence>
<name>A0A431W0G9_9DEIO</name>
<dbReference type="GO" id="GO:0008199">
    <property type="term" value="F:ferric iron binding"/>
    <property type="evidence" value="ECO:0007669"/>
    <property type="project" value="InterPro"/>
</dbReference>
<dbReference type="Pfam" id="PF00775">
    <property type="entry name" value="Dioxygenase_C"/>
    <property type="match status" value="1"/>
</dbReference>
<dbReference type="Proteomes" id="UP000277766">
    <property type="component" value="Unassembled WGS sequence"/>
</dbReference>
<dbReference type="EMBL" id="RXPE01000005">
    <property type="protein sequence ID" value="RTR29010.1"/>
    <property type="molecule type" value="Genomic_DNA"/>
</dbReference>
<proteinExistence type="predicted"/>
<dbReference type="PANTHER" id="PTHR34315:SF1">
    <property type="entry name" value="INTRADIOL RING-CLEAVAGE DIOXYGENASES DOMAIN-CONTAINING PROTEIN-RELATED"/>
    <property type="match status" value="1"/>
</dbReference>
<comment type="caution">
    <text evidence="4">The sequence shown here is derived from an EMBL/GenBank/DDBJ whole genome shotgun (WGS) entry which is preliminary data.</text>
</comment>
<dbReference type="Gene3D" id="2.60.130.10">
    <property type="entry name" value="Aromatic compound dioxygenase"/>
    <property type="match status" value="1"/>
</dbReference>
<evidence type="ECO:0000313" key="5">
    <source>
        <dbReference type="Proteomes" id="UP000277766"/>
    </source>
</evidence>
<feature type="compositionally biased region" description="Pro residues" evidence="1">
    <location>
        <begin position="74"/>
        <end position="85"/>
    </location>
</feature>
<dbReference type="InterPro" id="IPR006311">
    <property type="entry name" value="TAT_signal"/>
</dbReference>
<feature type="region of interest" description="Disordered" evidence="1">
    <location>
        <begin position="69"/>
        <end position="128"/>
    </location>
</feature>
<evidence type="ECO:0000256" key="1">
    <source>
        <dbReference type="SAM" id="MobiDB-lite"/>
    </source>
</evidence>
<dbReference type="SUPFAM" id="SSF49482">
    <property type="entry name" value="Aromatic compound dioxygenase"/>
    <property type="match status" value="1"/>
</dbReference>
<dbReference type="InterPro" id="IPR000627">
    <property type="entry name" value="Intradiol_dOase_C"/>
</dbReference>
<feature type="compositionally biased region" description="Gly residues" evidence="1">
    <location>
        <begin position="86"/>
        <end position="96"/>
    </location>
</feature>
<evidence type="ECO:0000256" key="2">
    <source>
        <dbReference type="SAM" id="Phobius"/>
    </source>
</evidence>
<feature type="transmembrane region" description="Helical" evidence="2">
    <location>
        <begin position="46"/>
        <end position="68"/>
    </location>
</feature>
<keyword evidence="2" id="KW-0812">Transmembrane</keyword>
<feature type="region of interest" description="Disordered" evidence="1">
    <location>
        <begin position="1"/>
        <end position="21"/>
    </location>
</feature>
<keyword evidence="5" id="KW-1185">Reference proteome</keyword>
<evidence type="ECO:0000313" key="4">
    <source>
        <dbReference type="EMBL" id="RTR29010.1"/>
    </source>
</evidence>
<keyword evidence="4" id="KW-0223">Dioxygenase</keyword>